<feature type="transmembrane region" description="Helical" evidence="6">
    <location>
        <begin position="281"/>
        <end position="303"/>
    </location>
</feature>
<keyword evidence="3 6" id="KW-0812">Transmembrane</keyword>
<dbReference type="PANTHER" id="PTHR21716:SF62">
    <property type="entry name" value="TRANSPORT PROTEIN YDBI-RELATED"/>
    <property type="match status" value="1"/>
</dbReference>
<evidence type="ECO:0000256" key="1">
    <source>
        <dbReference type="ARBA" id="ARBA00004141"/>
    </source>
</evidence>
<evidence type="ECO:0000256" key="3">
    <source>
        <dbReference type="ARBA" id="ARBA00022692"/>
    </source>
</evidence>
<evidence type="ECO:0000256" key="6">
    <source>
        <dbReference type="SAM" id="Phobius"/>
    </source>
</evidence>
<organism evidence="7 8">
    <name type="scientific">Sphingomonas cremea</name>
    <dbReference type="NCBI Taxonomy" id="2904799"/>
    <lineage>
        <taxon>Bacteria</taxon>
        <taxon>Pseudomonadati</taxon>
        <taxon>Pseudomonadota</taxon>
        <taxon>Alphaproteobacteria</taxon>
        <taxon>Sphingomonadales</taxon>
        <taxon>Sphingomonadaceae</taxon>
        <taxon>Sphingomonas</taxon>
    </lineage>
</organism>
<keyword evidence="4 6" id="KW-1133">Transmembrane helix</keyword>
<reference evidence="7" key="1">
    <citation type="submission" date="2022-01" db="EMBL/GenBank/DDBJ databases">
        <authorList>
            <person name="Jo J.-H."/>
            <person name="Im W.-T."/>
        </authorList>
    </citation>
    <scope>NUCLEOTIDE SEQUENCE</scope>
    <source>
        <strain evidence="7">G124</strain>
    </source>
</reference>
<feature type="transmembrane region" description="Helical" evidence="6">
    <location>
        <begin position="158"/>
        <end position="181"/>
    </location>
</feature>
<dbReference type="RefSeq" id="WP_235067632.1">
    <property type="nucleotide sequence ID" value="NZ_JAKFGM010000002.1"/>
</dbReference>
<name>A0A9X1QLY3_9SPHN</name>
<dbReference type="InterPro" id="IPR002549">
    <property type="entry name" value="AI-2E-like"/>
</dbReference>
<dbReference type="Proteomes" id="UP001139410">
    <property type="component" value="Unassembled WGS sequence"/>
</dbReference>
<dbReference type="Pfam" id="PF01594">
    <property type="entry name" value="AI-2E_transport"/>
    <property type="match status" value="1"/>
</dbReference>
<feature type="transmembrane region" description="Helical" evidence="6">
    <location>
        <begin position="217"/>
        <end position="237"/>
    </location>
</feature>
<sequence>MKKTDEPSAATAERPGPADISDVAVIAEVRRAAVWIGMALLVAGVIVLSQPILLIIGGMVFAVILDGGTRLLGRVLPIARGWRLALVTLAGFAFVGWVFYFAGTTLIGQASELREVVTLQWDRLVGYAVEMDLMPAEGAGLHSFSQQLLGGVGRLTSAVSTAIGAVTSILMIVVIGIFVAIEPRLYDKGVAWMLPVGNRGRFYEISNQVGFTLRRLMFGRIVGMLFEGVFTWLLLWAGGVPMAALLGLLTGLLAFVPNIGAIISGVLMVAVGFSAGQGEGLWAIFVYFLVQNVDGYLVVPYIARRTVDLAPALVLAAQLLFGALFGVLGLLLADPIVATIKVALEKFSETNKPRIAADDG</sequence>
<proteinExistence type="inferred from homology"/>
<dbReference type="AlphaFoldDB" id="A0A9X1QLY3"/>
<comment type="similarity">
    <text evidence="2">Belongs to the autoinducer-2 exporter (AI-2E) (TC 2.A.86) family.</text>
</comment>
<dbReference type="EMBL" id="JAKFGM010000002">
    <property type="protein sequence ID" value="MCF2515121.1"/>
    <property type="molecule type" value="Genomic_DNA"/>
</dbReference>
<protein>
    <submittedName>
        <fullName evidence="7">AI-2E family transporter</fullName>
    </submittedName>
</protein>
<evidence type="ECO:0000256" key="5">
    <source>
        <dbReference type="ARBA" id="ARBA00023136"/>
    </source>
</evidence>
<dbReference type="GO" id="GO:0055085">
    <property type="term" value="P:transmembrane transport"/>
    <property type="evidence" value="ECO:0007669"/>
    <property type="project" value="TreeGrafter"/>
</dbReference>
<comment type="caution">
    <text evidence="7">The sequence shown here is derived from an EMBL/GenBank/DDBJ whole genome shotgun (WGS) entry which is preliminary data.</text>
</comment>
<evidence type="ECO:0000313" key="8">
    <source>
        <dbReference type="Proteomes" id="UP001139410"/>
    </source>
</evidence>
<evidence type="ECO:0000313" key="7">
    <source>
        <dbReference type="EMBL" id="MCF2515121.1"/>
    </source>
</evidence>
<dbReference type="GO" id="GO:0016020">
    <property type="term" value="C:membrane"/>
    <property type="evidence" value="ECO:0007669"/>
    <property type="project" value="UniProtKB-SubCell"/>
</dbReference>
<keyword evidence="8" id="KW-1185">Reference proteome</keyword>
<gene>
    <name evidence="7" type="ORF">LVY65_08605</name>
</gene>
<feature type="transmembrane region" description="Helical" evidence="6">
    <location>
        <begin position="84"/>
        <end position="103"/>
    </location>
</feature>
<feature type="transmembrane region" description="Helical" evidence="6">
    <location>
        <begin position="243"/>
        <end position="269"/>
    </location>
</feature>
<evidence type="ECO:0000256" key="4">
    <source>
        <dbReference type="ARBA" id="ARBA00022989"/>
    </source>
</evidence>
<accession>A0A9X1QLY3</accession>
<comment type="subcellular location">
    <subcellularLocation>
        <location evidence="1">Membrane</location>
        <topology evidence="1">Multi-pass membrane protein</topology>
    </subcellularLocation>
</comment>
<feature type="transmembrane region" description="Helical" evidence="6">
    <location>
        <begin position="32"/>
        <end position="64"/>
    </location>
</feature>
<feature type="transmembrane region" description="Helical" evidence="6">
    <location>
        <begin position="309"/>
        <end position="333"/>
    </location>
</feature>
<dbReference type="PANTHER" id="PTHR21716">
    <property type="entry name" value="TRANSMEMBRANE PROTEIN"/>
    <property type="match status" value="1"/>
</dbReference>
<keyword evidence="5 6" id="KW-0472">Membrane</keyword>
<evidence type="ECO:0000256" key="2">
    <source>
        <dbReference type="ARBA" id="ARBA00009773"/>
    </source>
</evidence>